<keyword evidence="1" id="KW-0175">Coiled coil</keyword>
<name>A0ABQ1QPL3_9RHOB</name>
<evidence type="ECO:0000313" key="3">
    <source>
        <dbReference type="Proteomes" id="UP000617355"/>
    </source>
</evidence>
<sequence length="415" mass="45481">MQESTAKPAAGAEIAFGPGHAPVPVGQEPYLPFSSPAIFWRPRCVVDSPMLAQVPYLFWLMETLQPDSVVQVGLGDGLVYMTLCQSIERLGARGSMIGLAGADEAPLLPERFQRDHDAHYADFSVLARNEPSEAGALVSGNLDLLVLNAPIPEDQVATLTEEWLPSLSERAVILVCQPERVTRHGALRRSRITPPGRPSISGPMSAGRGQLDVILAGRDQPDRLTSLVPEIGDASTQIIARQVFSRLGEGLVDALRREGLARELRERDADRQRLSADIQQSRAEASALKAESEALQEAMTEANRRLAELETTSSAETARVVALRHENAALKSERNRLTGEVARLEEDAVKLRGALTAAKTARASADVKLKDLRAQKAADRTRHKAKIRALHDSRSWRITRPLRRLKRLLTRQRGG</sequence>
<keyword evidence="3" id="KW-1185">Reference proteome</keyword>
<gene>
    <name evidence="2" type="ORF">GCM10011358_19760</name>
</gene>
<comment type="caution">
    <text evidence="2">The sequence shown here is derived from an EMBL/GenBank/DDBJ whole genome shotgun (WGS) entry which is preliminary data.</text>
</comment>
<evidence type="ECO:0000256" key="1">
    <source>
        <dbReference type="SAM" id="Coils"/>
    </source>
</evidence>
<dbReference type="EMBL" id="BMGI01000003">
    <property type="protein sequence ID" value="GGD36008.1"/>
    <property type="molecule type" value="Genomic_DNA"/>
</dbReference>
<accession>A0ABQ1QPL3</accession>
<reference evidence="3" key="1">
    <citation type="journal article" date="2019" name="Int. J. Syst. Evol. Microbiol.">
        <title>The Global Catalogue of Microorganisms (GCM) 10K type strain sequencing project: providing services to taxonomists for standard genome sequencing and annotation.</title>
        <authorList>
            <consortium name="The Broad Institute Genomics Platform"/>
            <consortium name="The Broad Institute Genome Sequencing Center for Infectious Disease"/>
            <person name="Wu L."/>
            <person name="Ma J."/>
        </authorList>
    </citation>
    <scope>NUCLEOTIDE SEQUENCE [LARGE SCALE GENOMIC DNA]</scope>
    <source>
        <strain evidence="3">CGMCC 1.12922</strain>
    </source>
</reference>
<dbReference type="Gene3D" id="1.10.287.1490">
    <property type="match status" value="1"/>
</dbReference>
<dbReference type="Proteomes" id="UP000617355">
    <property type="component" value="Unassembled WGS sequence"/>
</dbReference>
<organism evidence="2 3">
    <name type="scientific">Sinisalibacter lacisalsi</name>
    <dbReference type="NCBI Taxonomy" id="1526570"/>
    <lineage>
        <taxon>Bacteria</taxon>
        <taxon>Pseudomonadati</taxon>
        <taxon>Pseudomonadota</taxon>
        <taxon>Alphaproteobacteria</taxon>
        <taxon>Rhodobacterales</taxon>
        <taxon>Roseobacteraceae</taxon>
        <taxon>Sinisalibacter</taxon>
    </lineage>
</organism>
<proteinExistence type="predicted"/>
<feature type="coiled-coil region" evidence="1">
    <location>
        <begin position="271"/>
        <end position="361"/>
    </location>
</feature>
<evidence type="ECO:0000313" key="2">
    <source>
        <dbReference type="EMBL" id="GGD36008.1"/>
    </source>
</evidence>
<protein>
    <submittedName>
        <fullName evidence="2">Uncharacterized protein</fullName>
    </submittedName>
</protein>